<sequence>MTLINPPLLTHGGTHAARAFRMMVRDLARGSQGVTEGDDLKVKQLSTPGAGVRVVDGSAVIRGATWGQGSYTQYNVGDATVPIAPTGAGARSDLVCLRVEDPEYEGTRNPETAEIGYFHVVSNVSATTTTVPSGMTAVPLARLDIPANTSVITDSMIKDVRQIANPRRDRKLYTSFPGSLSTLTYSDNKWHKWPTAAKWTIPVPTWATGAKLVTTFAGLRMTRADVYARMQNAFGTVLGQDTVIDDDQGSQTRRNTIVLADNLTIPAAMRGTSQTLYVQTYMSKIETGDLSVDGSTSLVADVEFTEGVR</sequence>
<dbReference type="EMBL" id="BMPQ01000029">
    <property type="protein sequence ID" value="GGL03381.1"/>
    <property type="molecule type" value="Genomic_DNA"/>
</dbReference>
<reference evidence="1" key="1">
    <citation type="journal article" date="2014" name="Int. J. Syst. Evol. Microbiol.">
        <title>Complete genome sequence of Corynebacterium casei LMG S-19264T (=DSM 44701T), isolated from a smear-ripened cheese.</title>
        <authorList>
            <consortium name="US DOE Joint Genome Institute (JGI-PGF)"/>
            <person name="Walter F."/>
            <person name="Albersmeier A."/>
            <person name="Kalinowski J."/>
            <person name="Ruckert C."/>
        </authorList>
    </citation>
    <scope>NUCLEOTIDE SEQUENCE</scope>
    <source>
        <strain evidence="1">JCM 3035</strain>
    </source>
</reference>
<keyword evidence="2" id="KW-1185">Reference proteome</keyword>
<evidence type="ECO:0000313" key="1">
    <source>
        <dbReference type="EMBL" id="GGL03381.1"/>
    </source>
</evidence>
<dbReference type="Proteomes" id="UP000637788">
    <property type="component" value="Unassembled WGS sequence"/>
</dbReference>
<comment type="caution">
    <text evidence="1">The sequence shown here is derived from an EMBL/GenBank/DDBJ whole genome shotgun (WGS) entry which is preliminary data.</text>
</comment>
<gene>
    <name evidence="1" type="ORF">GCM10010094_75330</name>
</gene>
<organism evidence="1 2">
    <name type="scientific">Streptomyces flaveus</name>
    <dbReference type="NCBI Taxonomy" id="66370"/>
    <lineage>
        <taxon>Bacteria</taxon>
        <taxon>Bacillati</taxon>
        <taxon>Actinomycetota</taxon>
        <taxon>Actinomycetes</taxon>
        <taxon>Kitasatosporales</taxon>
        <taxon>Streptomycetaceae</taxon>
        <taxon>Streptomyces</taxon>
        <taxon>Streptomyces aurantiacus group</taxon>
    </lineage>
</organism>
<dbReference type="RefSeq" id="WP_189326237.1">
    <property type="nucleotide sequence ID" value="NZ_BMPQ01000029.1"/>
</dbReference>
<reference evidence="1" key="2">
    <citation type="submission" date="2020-09" db="EMBL/GenBank/DDBJ databases">
        <authorList>
            <person name="Sun Q."/>
            <person name="Ohkuma M."/>
        </authorList>
    </citation>
    <scope>NUCLEOTIDE SEQUENCE</scope>
    <source>
        <strain evidence="1">JCM 3035</strain>
    </source>
</reference>
<name>A0A917RFB2_9ACTN</name>
<dbReference type="AlphaFoldDB" id="A0A917RFB2"/>
<proteinExistence type="predicted"/>
<accession>A0A917RFB2</accession>
<evidence type="ECO:0000313" key="2">
    <source>
        <dbReference type="Proteomes" id="UP000637788"/>
    </source>
</evidence>
<protein>
    <submittedName>
        <fullName evidence="1">Uncharacterized protein</fullName>
    </submittedName>
</protein>